<accession>A0ACB6YZ93</accession>
<comment type="caution">
    <text evidence="1">The sequence shown here is derived from an EMBL/GenBank/DDBJ whole genome shotgun (WGS) entry which is preliminary data.</text>
</comment>
<keyword evidence="2" id="KW-1185">Reference proteome</keyword>
<organism evidence="1 2">
    <name type="scientific">Thelephora ganbajun</name>
    <name type="common">Ganba fungus</name>
    <dbReference type="NCBI Taxonomy" id="370292"/>
    <lineage>
        <taxon>Eukaryota</taxon>
        <taxon>Fungi</taxon>
        <taxon>Dikarya</taxon>
        <taxon>Basidiomycota</taxon>
        <taxon>Agaricomycotina</taxon>
        <taxon>Agaricomycetes</taxon>
        <taxon>Thelephorales</taxon>
        <taxon>Thelephoraceae</taxon>
        <taxon>Thelephora</taxon>
    </lineage>
</organism>
<dbReference type="Proteomes" id="UP000886501">
    <property type="component" value="Unassembled WGS sequence"/>
</dbReference>
<gene>
    <name evidence="1" type="ORF">BDM02DRAFT_2063638</name>
</gene>
<sequence length="215" mass="23592">MFASASASFRGTWRARCIPRINYGPKPCSPSLSEQIVYSLPSQLWDTGGITDKFNQCVFIRYHKMDWRERWEAFFRKLIMRAGAGPHDLGSGDNKGDAHPELTVQLDAEATTNGDEDLGGQCGPIGEGTGPEPDVVQNAPYEEEHDSWDAIADYVFRNSKATSVLMHHGDLAEIHAIEGLDDISSTLAREGPHIAVDEDGGQFTSQTSSHNLTLS</sequence>
<reference evidence="1" key="1">
    <citation type="submission" date="2019-10" db="EMBL/GenBank/DDBJ databases">
        <authorList>
            <consortium name="DOE Joint Genome Institute"/>
            <person name="Kuo A."/>
            <person name="Miyauchi S."/>
            <person name="Kiss E."/>
            <person name="Drula E."/>
            <person name="Kohler A."/>
            <person name="Sanchez-Garcia M."/>
            <person name="Andreopoulos B."/>
            <person name="Barry K.W."/>
            <person name="Bonito G."/>
            <person name="Buee M."/>
            <person name="Carver A."/>
            <person name="Chen C."/>
            <person name="Cichocki N."/>
            <person name="Clum A."/>
            <person name="Culley D."/>
            <person name="Crous P.W."/>
            <person name="Fauchery L."/>
            <person name="Girlanda M."/>
            <person name="Hayes R."/>
            <person name="Keri Z."/>
            <person name="Labutti K."/>
            <person name="Lipzen A."/>
            <person name="Lombard V."/>
            <person name="Magnuson J."/>
            <person name="Maillard F."/>
            <person name="Morin E."/>
            <person name="Murat C."/>
            <person name="Nolan M."/>
            <person name="Ohm R."/>
            <person name="Pangilinan J."/>
            <person name="Pereira M."/>
            <person name="Perotto S."/>
            <person name="Peter M."/>
            <person name="Riley R."/>
            <person name="Sitrit Y."/>
            <person name="Stielow B."/>
            <person name="Szollosi G."/>
            <person name="Zifcakova L."/>
            <person name="Stursova M."/>
            <person name="Spatafora J.W."/>
            <person name="Tedersoo L."/>
            <person name="Vaario L.-M."/>
            <person name="Yamada A."/>
            <person name="Yan M."/>
            <person name="Wang P."/>
            <person name="Xu J."/>
            <person name="Bruns T."/>
            <person name="Baldrian P."/>
            <person name="Vilgalys R."/>
            <person name="Henrissat B."/>
            <person name="Grigoriev I.V."/>
            <person name="Hibbett D."/>
            <person name="Nagy L.G."/>
            <person name="Martin F.M."/>
        </authorList>
    </citation>
    <scope>NUCLEOTIDE SEQUENCE</scope>
    <source>
        <strain evidence="1">P2</strain>
    </source>
</reference>
<reference evidence="1" key="2">
    <citation type="journal article" date="2020" name="Nat. Commun.">
        <title>Large-scale genome sequencing of mycorrhizal fungi provides insights into the early evolution of symbiotic traits.</title>
        <authorList>
            <person name="Miyauchi S."/>
            <person name="Kiss E."/>
            <person name="Kuo A."/>
            <person name="Drula E."/>
            <person name="Kohler A."/>
            <person name="Sanchez-Garcia M."/>
            <person name="Morin E."/>
            <person name="Andreopoulos B."/>
            <person name="Barry K.W."/>
            <person name="Bonito G."/>
            <person name="Buee M."/>
            <person name="Carver A."/>
            <person name="Chen C."/>
            <person name="Cichocki N."/>
            <person name="Clum A."/>
            <person name="Culley D."/>
            <person name="Crous P.W."/>
            <person name="Fauchery L."/>
            <person name="Girlanda M."/>
            <person name="Hayes R.D."/>
            <person name="Keri Z."/>
            <person name="LaButti K."/>
            <person name="Lipzen A."/>
            <person name="Lombard V."/>
            <person name="Magnuson J."/>
            <person name="Maillard F."/>
            <person name="Murat C."/>
            <person name="Nolan M."/>
            <person name="Ohm R.A."/>
            <person name="Pangilinan J."/>
            <person name="Pereira M.F."/>
            <person name="Perotto S."/>
            <person name="Peter M."/>
            <person name="Pfister S."/>
            <person name="Riley R."/>
            <person name="Sitrit Y."/>
            <person name="Stielow J.B."/>
            <person name="Szollosi G."/>
            <person name="Zifcakova L."/>
            <person name="Stursova M."/>
            <person name="Spatafora J.W."/>
            <person name="Tedersoo L."/>
            <person name="Vaario L.M."/>
            <person name="Yamada A."/>
            <person name="Yan M."/>
            <person name="Wang P."/>
            <person name="Xu J."/>
            <person name="Bruns T."/>
            <person name="Baldrian P."/>
            <person name="Vilgalys R."/>
            <person name="Dunand C."/>
            <person name="Henrissat B."/>
            <person name="Grigoriev I.V."/>
            <person name="Hibbett D."/>
            <person name="Nagy L.G."/>
            <person name="Martin F.M."/>
        </authorList>
    </citation>
    <scope>NUCLEOTIDE SEQUENCE</scope>
    <source>
        <strain evidence="1">P2</strain>
    </source>
</reference>
<name>A0ACB6YZ93_THEGA</name>
<protein>
    <submittedName>
        <fullName evidence="1">Uncharacterized protein</fullName>
    </submittedName>
</protein>
<evidence type="ECO:0000313" key="2">
    <source>
        <dbReference type="Proteomes" id="UP000886501"/>
    </source>
</evidence>
<proteinExistence type="predicted"/>
<dbReference type="EMBL" id="MU118438">
    <property type="protein sequence ID" value="KAF9642513.1"/>
    <property type="molecule type" value="Genomic_DNA"/>
</dbReference>
<evidence type="ECO:0000313" key="1">
    <source>
        <dbReference type="EMBL" id="KAF9642513.1"/>
    </source>
</evidence>